<reference evidence="5" key="1">
    <citation type="submission" date="2020-11" db="EMBL/GenBank/DDBJ databases">
        <title>Azospira inquinata sp. nov.</title>
        <authorList>
            <person name="Moe W.M."/>
            <person name="Mikes M.C."/>
        </authorList>
    </citation>
    <scope>NUCLEOTIDE SEQUENCE</scope>
    <source>
        <strain evidence="5">Azo-3</strain>
    </source>
</reference>
<evidence type="ECO:0000256" key="1">
    <source>
        <dbReference type="ARBA" id="ARBA00003171"/>
    </source>
</evidence>
<sequence>MAQVLIANKAMTVNPLKVSQPMGASLALMGIRGAIPLEHGAQGCTAFSKVFFTRHFREPIPLQTTAMDQIVTILGADGNVVEALDTIARTSGPEVVGLISTGLSETQGADIPRTIKEFRRQHPEWDGMAVVPISTPDTLGNLESGFARAVEALIAHLVPRGNGAGKRPRQINVLASSMLTPGDLEALRTWIEAFGLQPVLVPDLADSLDGHLTDQGYSHISQGGVTRQSLASLGEARATLVIGASLNKAADLLQQRIGVPDFRFGGLMGLQACDALTDTLAHLSGREVPPLVERWRAQLLDAMVDSHFLLGSGRAAVAADPDLLGSLVDFLTGVGCRVVTAVASARADSLHALPLDQVIVGDLEDWADQARAGGANLLLANSHGAMGAAELGLPLLRAGFPLYDWVGGYAREWIGYRGSRQTLFDLANMAASQRAEVPPYVSRFAPSLGRQEAPAPVAAL</sequence>
<dbReference type="CDD" id="cd01966">
    <property type="entry name" value="Nitrogenase_NifN_1"/>
    <property type="match status" value="1"/>
</dbReference>
<comment type="similarity">
    <text evidence="3">Belongs to the NifD/NifK/NifE/NifN family.</text>
</comment>
<dbReference type="InterPro" id="IPR050152">
    <property type="entry name" value="ChlB/BchB/BchZ"/>
</dbReference>
<dbReference type="Pfam" id="PF00148">
    <property type="entry name" value="Oxidored_nitro"/>
    <property type="match status" value="1"/>
</dbReference>
<evidence type="ECO:0000256" key="3">
    <source>
        <dbReference type="ARBA" id="ARBA00011002"/>
    </source>
</evidence>
<protein>
    <submittedName>
        <fullName evidence="5">Nitrogenase iron-molybdenum cofactor biosynthesis protein NifN</fullName>
    </submittedName>
</protein>
<dbReference type="RefSeq" id="WP_216128007.1">
    <property type="nucleotide sequence ID" value="NZ_CP064782.1"/>
</dbReference>
<gene>
    <name evidence="5" type="primary">nifN</name>
    <name evidence="5" type="ORF">Azoinq_00345</name>
</gene>
<comment type="pathway">
    <text evidence="2">Cofactor biosynthesis; Fe-Mo cofactor biosynthesis.</text>
</comment>
<organism evidence="5 6">
    <name type="scientific">Azospira inquinata</name>
    <dbReference type="NCBI Taxonomy" id="2785627"/>
    <lineage>
        <taxon>Bacteria</taxon>
        <taxon>Pseudomonadati</taxon>
        <taxon>Pseudomonadota</taxon>
        <taxon>Betaproteobacteria</taxon>
        <taxon>Rhodocyclales</taxon>
        <taxon>Rhodocyclaceae</taxon>
        <taxon>Azospira</taxon>
    </lineage>
</organism>
<dbReference type="GO" id="GO:0065003">
    <property type="term" value="P:protein-containing complex assembly"/>
    <property type="evidence" value="ECO:0007669"/>
    <property type="project" value="InterPro"/>
</dbReference>
<dbReference type="PANTHER" id="PTHR33712:SF7">
    <property type="entry name" value="LIGHT-INDEPENDENT PROTOCHLOROPHYLLIDE REDUCTASE SUBUNIT B"/>
    <property type="match status" value="1"/>
</dbReference>
<keyword evidence="6" id="KW-1185">Reference proteome</keyword>
<dbReference type="AlphaFoldDB" id="A0A975XUU0"/>
<proteinExistence type="inferred from homology"/>
<comment type="function">
    <text evidence="1">This protein may play a role in the biosynthesis of the prosthetic group of nitrogenase (FeMo cofactor).</text>
</comment>
<dbReference type="KEGG" id="aiq:Azoinq_00345"/>
<evidence type="ECO:0000256" key="2">
    <source>
        <dbReference type="ARBA" id="ARBA00005155"/>
    </source>
</evidence>
<dbReference type="NCBIfam" id="TIGR01285">
    <property type="entry name" value="nifN"/>
    <property type="match status" value="1"/>
</dbReference>
<evidence type="ECO:0000313" key="5">
    <source>
        <dbReference type="EMBL" id="QWT49110.1"/>
    </source>
</evidence>
<dbReference type="PANTHER" id="PTHR33712">
    <property type="entry name" value="LIGHT-INDEPENDENT PROTOCHLOROPHYLLIDE REDUCTASE SUBUNIT B"/>
    <property type="match status" value="1"/>
</dbReference>
<name>A0A975XUU0_9RHOO</name>
<evidence type="ECO:0000259" key="4">
    <source>
        <dbReference type="Pfam" id="PF00148"/>
    </source>
</evidence>
<dbReference type="InterPro" id="IPR000510">
    <property type="entry name" value="Nase/OxRdtase_comp1"/>
</dbReference>
<dbReference type="EMBL" id="CP064782">
    <property type="protein sequence ID" value="QWT49110.1"/>
    <property type="molecule type" value="Genomic_DNA"/>
</dbReference>
<dbReference type="GO" id="GO:0009399">
    <property type="term" value="P:nitrogen fixation"/>
    <property type="evidence" value="ECO:0007669"/>
    <property type="project" value="InterPro"/>
</dbReference>
<evidence type="ECO:0000313" key="6">
    <source>
        <dbReference type="Proteomes" id="UP000683428"/>
    </source>
</evidence>
<feature type="domain" description="Nitrogenase/oxidoreductase component 1" evidence="4">
    <location>
        <begin position="19"/>
        <end position="429"/>
    </location>
</feature>
<dbReference type="InterPro" id="IPR005975">
    <property type="entry name" value="Nase_Mo-Fe_CF"/>
</dbReference>
<dbReference type="Proteomes" id="UP000683428">
    <property type="component" value="Chromosome"/>
</dbReference>
<accession>A0A975XUU0</accession>
<dbReference type="GO" id="GO:0016491">
    <property type="term" value="F:oxidoreductase activity"/>
    <property type="evidence" value="ECO:0007669"/>
    <property type="project" value="InterPro"/>
</dbReference>